<dbReference type="AlphaFoldDB" id="A0A841N686"/>
<protein>
    <submittedName>
        <fullName evidence="1">Uncharacterized protein</fullName>
    </submittedName>
</protein>
<proteinExistence type="predicted"/>
<reference evidence="1 2" key="1">
    <citation type="submission" date="2020-08" db="EMBL/GenBank/DDBJ databases">
        <title>Functional genomics of gut bacteria from endangered species of beetles.</title>
        <authorList>
            <person name="Carlos-Shanley C."/>
        </authorList>
    </citation>
    <scope>NUCLEOTIDE SEQUENCE [LARGE SCALE GENOMIC DNA]</scope>
    <source>
        <strain evidence="1 2">S00136</strain>
    </source>
</reference>
<name>A0A841N686_9FLAO</name>
<gene>
    <name evidence="1" type="ORF">HNP36_003476</name>
</gene>
<accession>A0A841N686</accession>
<evidence type="ECO:0000313" key="2">
    <source>
        <dbReference type="Proteomes" id="UP000589738"/>
    </source>
</evidence>
<dbReference type="Proteomes" id="UP000589738">
    <property type="component" value="Unassembled WGS sequence"/>
</dbReference>
<evidence type="ECO:0000313" key="1">
    <source>
        <dbReference type="EMBL" id="MBB6372384.1"/>
    </source>
</evidence>
<comment type="caution">
    <text evidence="1">The sequence shown here is derived from an EMBL/GenBank/DDBJ whole genome shotgun (WGS) entry which is preliminary data.</text>
</comment>
<sequence>MLIYSKNDLNHTAGNPFLVLMSKRKTDFYFPLNAVIRILFLIEKAI</sequence>
<keyword evidence="2" id="KW-1185">Reference proteome</keyword>
<organism evidence="1 2">
    <name type="scientific">Chryseobacterium shigense</name>
    <dbReference type="NCBI Taxonomy" id="297244"/>
    <lineage>
        <taxon>Bacteria</taxon>
        <taxon>Pseudomonadati</taxon>
        <taxon>Bacteroidota</taxon>
        <taxon>Flavobacteriia</taxon>
        <taxon>Flavobacteriales</taxon>
        <taxon>Weeksellaceae</taxon>
        <taxon>Chryseobacterium group</taxon>
        <taxon>Chryseobacterium</taxon>
    </lineage>
</organism>
<dbReference type="EMBL" id="JACHLC010000005">
    <property type="protein sequence ID" value="MBB6372384.1"/>
    <property type="molecule type" value="Genomic_DNA"/>
</dbReference>